<feature type="domain" description="Phosphatidate phosphatase APP1 catalytic" evidence="2">
    <location>
        <begin position="333"/>
        <end position="494"/>
    </location>
</feature>
<dbReference type="Pfam" id="PF09949">
    <property type="entry name" value="APP1_cat"/>
    <property type="match status" value="1"/>
</dbReference>
<dbReference type="InterPro" id="IPR019236">
    <property type="entry name" value="APP1_cat"/>
</dbReference>
<comment type="caution">
    <text evidence="3">The sequence shown here is derived from an EMBL/GenBank/DDBJ whole genome shotgun (WGS) entry which is preliminary data.</text>
</comment>
<evidence type="ECO:0000259" key="2">
    <source>
        <dbReference type="Pfam" id="PF09949"/>
    </source>
</evidence>
<keyword evidence="1" id="KW-0472">Membrane</keyword>
<dbReference type="OrthoDB" id="191535at2759"/>
<keyword evidence="1" id="KW-0812">Transmembrane</keyword>
<gene>
    <name evidence="3" type="ORF">ACHHYP_13156</name>
</gene>
<sequence>MRNQANMGPIVLVGMLVLAIMWACVFLAFFTYAPVLCASCVGFLYVIGLYLSTESKWAWHNAQEFENRFWTVMAFLFSTALFYIKDSPLAIGRYSTSLGCVLVIAFTLGIQFLDRYVHRQALSAPSRLAVPVVLRANVTPAQAKVDIILHCIAMIDRIYLPSTINNMINMEHVKEQEYKTYTVLERAEKDELNYILSRIPLALLFYKVKDANRTLLLQLLCEARLADLTIQSRAIVLDALMLMRISAHEKCERFVRNIILRTTADDLSELKSTTDSKGSVHSMHKLIYHDIRDPAIRASILQHIQKQANYQLAHMKLSTKNIAAKRKQHEWRKVLSDVDDTLYSSGGFFPAGMDTRYPRHAMYPGVLAFYRQLDLGVSGPVDWEKGRVGNLAFLSARPHVYKDVSEKKSYEKFKGFHDHYGMHTLPSMLAGSMTSGYDFMVKGDLEPMAQKKFDNFCEYYSIYPEYKHVFIGDNGQGDVRAAVLIAEKYGPQVLEAAYFHLVQPIEATFGFVDKATYRRLNIFFFDTYVGAAVQAFELGQISRPGLRQICVDARQGFVGIAFKTPAQREAQRLKLNSDLTRANNVLVNKVALVEKPQLFPTGATLVTPFGKGTVLSYDPITAIYAVNLGEWWLRTKDTARVYLPETSLSLTKTARGNDFSSAAVKPANAAGNPLQYVKSNFVTVMDPLLLLQGVFPPDTSVQTPFGPGRVVRYRADDVYEVHLFKHGSAHHVHAYCQPASISQITDVEPPLPVHGFVRSSLEYFTKAFKLQFGTPKAPPKFAKGTTVHTPFGKATVVDAAAHPRYKCQLLAPALASAAVYVQEAAMAAATDAPPRSGLFSLLSFAKDKPAPVLPKGTAVTTWFGTGVVRRYRTRDATYEVRFGTTVGYFGAAHVKKTPEPKTGSIFDRFSTFVKPKASPALTATPSPELPPEPLELKAETPVETPFGAGHVLASLPHGVAKVALSDPGLAGATAYVQPSALAEREVSGRKYSLIDTLAFFRRYYESDGAEAPPVTATPPEATPEAREDAFKLARATYSVQYDATGSAFVASEADPGVHFPVHGRIGLPVSTVFGPGVLFGVRATDGVHVVSWRDGTHGYVHARDVYGEMKAVVGDWVGTPFGKGRVRSYRRQDHVYVVALEKALEKALAFVHEGHVERLILESEKISASSCDIM</sequence>
<dbReference type="Proteomes" id="UP000243579">
    <property type="component" value="Unassembled WGS sequence"/>
</dbReference>
<protein>
    <recommendedName>
        <fullName evidence="2">Phosphatidate phosphatase APP1 catalytic domain-containing protein</fullName>
    </recommendedName>
</protein>
<feature type="transmembrane region" description="Helical" evidence="1">
    <location>
        <begin position="96"/>
        <end position="113"/>
    </location>
</feature>
<name>A0A1V9ZG33_ACHHY</name>
<dbReference type="PANTHER" id="PTHR40861">
    <property type="entry name" value="DUF2183 DOMAIN-CONTAINING PROTEIN"/>
    <property type="match status" value="1"/>
</dbReference>
<feature type="transmembrane region" description="Helical" evidence="1">
    <location>
        <begin position="12"/>
        <end position="45"/>
    </location>
</feature>
<accession>A0A1V9ZG33</accession>
<feature type="transmembrane region" description="Helical" evidence="1">
    <location>
        <begin position="65"/>
        <end position="84"/>
    </location>
</feature>
<organism evidence="3 4">
    <name type="scientific">Achlya hypogyna</name>
    <name type="common">Oomycete</name>
    <name type="synonym">Protoachlya hypogyna</name>
    <dbReference type="NCBI Taxonomy" id="1202772"/>
    <lineage>
        <taxon>Eukaryota</taxon>
        <taxon>Sar</taxon>
        <taxon>Stramenopiles</taxon>
        <taxon>Oomycota</taxon>
        <taxon>Saprolegniomycetes</taxon>
        <taxon>Saprolegniales</taxon>
        <taxon>Achlyaceae</taxon>
        <taxon>Achlya</taxon>
    </lineage>
</organism>
<keyword evidence="4" id="KW-1185">Reference proteome</keyword>
<proteinExistence type="predicted"/>
<dbReference type="STRING" id="1202772.A0A1V9ZG33"/>
<dbReference type="GO" id="GO:0008195">
    <property type="term" value="F:phosphatidate phosphatase activity"/>
    <property type="evidence" value="ECO:0007669"/>
    <property type="project" value="InterPro"/>
</dbReference>
<reference evidence="3 4" key="1">
    <citation type="journal article" date="2014" name="Genome Biol. Evol.">
        <title>The secreted proteins of Achlya hypogyna and Thraustotheca clavata identify the ancestral oomycete secretome and reveal gene acquisitions by horizontal gene transfer.</title>
        <authorList>
            <person name="Misner I."/>
            <person name="Blouin N."/>
            <person name="Leonard G."/>
            <person name="Richards T.A."/>
            <person name="Lane C.E."/>
        </authorList>
    </citation>
    <scope>NUCLEOTIDE SEQUENCE [LARGE SCALE GENOMIC DNA]</scope>
    <source>
        <strain evidence="3 4">ATCC 48635</strain>
    </source>
</reference>
<dbReference type="AlphaFoldDB" id="A0A1V9ZG33"/>
<evidence type="ECO:0000256" key="1">
    <source>
        <dbReference type="SAM" id="Phobius"/>
    </source>
</evidence>
<evidence type="ECO:0000313" key="4">
    <source>
        <dbReference type="Proteomes" id="UP000243579"/>
    </source>
</evidence>
<dbReference type="PANTHER" id="PTHR40861:SF1">
    <property type="entry name" value="PHOSPHATIDATE PHOSPHATASE APP1 CATALYTIC DOMAIN-CONTAINING PROTEIN"/>
    <property type="match status" value="1"/>
</dbReference>
<evidence type="ECO:0000313" key="3">
    <source>
        <dbReference type="EMBL" id="OQR96871.1"/>
    </source>
</evidence>
<dbReference type="EMBL" id="JNBR01000126">
    <property type="protein sequence ID" value="OQR96871.1"/>
    <property type="molecule type" value="Genomic_DNA"/>
</dbReference>
<keyword evidence="1" id="KW-1133">Transmembrane helix</keyword>